<proteinExistence type="predicted"/>
<dbReference type="OrthoDB" id="6586924at2"/>
<sequence length="155" mass="17093">MIDRVLRERGERLRAYVDAVKGKPMTWGVDDCSLWPAQWFANETGREFDWPLYSSEAEAHRIIDAEGGLVSVWNRIARQAGVMPRYGEMPVVGDVGIIETTRGRVGGIFTFGGGMCVRTLDGAAAIGVVGRAFPVRNADGTWERRPVVVKVWALG</sequence>
<dbReference type="EMBL" id="CP000390">
    <property type="protein sequence ID" value="ABG62630.1"/>
    <property type="molecule type" value="Genomic_DNA"/>
</dbReference>
<name>Q11IZ5_CHESB</name>
<dbReference type="InterPro" id="IPR053802">
    <property type="entry name" value="DUF6950"/>
</dbReference>
<evidence type="ECO:0000259" key="1">
    <source>
        <dbReference type="Pfam" id="PF22262"/>
    </source>
</evidence>
<dbReference type="KEGG" id="mes:Meso_1234"/>
<dbReference type="HOGENOM" id="CLU_1692339_0_0_5"/>
<accession>Q11IZ5</accession>
<dbReference type="eggNOG" id="ENOG502ZDGV">
    <property type="taxonomic scope" value="Bacteria"/>
</dbReference>
<dbReference type="AlphaFoldDB" id="Q11IZ5"/>
<dbReference type="STRING" id="266779.Meso_1234"/>
<dbReference type="Pfam" id="PF22262">
    <property type="entry name" value="DUF6950"/>
    <property type="match status" value="1"/>
</dbReference>
<reference evidence="2" key="1">
    <citation type="submission" date="2006-06" db="EMBL/GenBank/DDBJ databases">
        <title>Complete sequence of chromosome of Chelativorans sp. BNC1.</title>
        <authorList>
            <consortium name="US DOE Joint Genome Institute"/>
            <person name="Copeland A."/>
            <person name="Lucas S."/>
            <person name="Lapidus A."/>
            <person name="Barry K."/>
            <person name="Detter J.C."/>
            <person name="Glavina del Rio T."/>
            <person name="Hammon N."/>
            <person name="Israni S."/>
            <person name="Dalin E."/>
            <person name="Tice H."/>
            <person name="Pitluck S."/>
            <person name="Chertkov O."/>
            <person name="Brettin T."/>
            <person name="Bruce D."/>
            <person name="Han C."/>
            <person name="Tapia R."/>
            <person name="Gilna P."/>
            <person name="Schmutz J."/>
            <person name="Larimer F."/>
            <person name="Land M."/>
            <person name="Hauser L."/>
            <person name="Kyrpides N."/>
            <person name="Mikhailova N."/>
            <person name="Richardson P."/>
        </authorList>
    </citation>
    <scope>NUCLEOTIDE SEQUENCE</scope>
    <source>
        <strain evidence="2">BNC1</strain>
    </source>
</reference>
<protein>
    <recommendedName>
        <fullName evidence="1">DUF6950 domain-containing protein</fullName>
    </recommendedName>
</protein>
<organism evidence="2">
    <name type="scientific">Chelativorans sp. (strain BNC1)</name>
    <dbReference type="NCBI Taxonomy" id="266779"/>
    <lineage>
        <taxon>Bacteria</taxon>
        <taxon>Pseudomonadati</taxon>
        <taxon>Pseudomonadota</taxon>
        <taxon>Alphaproteobacteria</taxon>
        <taxon>Hyphomicrobiales</taxon>
        <taxon>Phyllobacteriaceae</taxon>
        <taxon>Chelativorans</taxon>
    </lineage>
</organism>
<feature type="domain" description="DUF6950" evidence="1">
    <location>
        <begin position="11"/>
        <end position="127"/>
    </location>
</feature>
<gene>
    <name evidence="2" type="ordered locus">Meso_1234</name>
</gene>
<evidence type="ECO:0000313" key="2">
    <source>
        <dbReference type="EMBL" id="ABG62630.1"/>
    </source>
</evidence>